<keyword evidence="6 11" id="KW-0798">TonB box</keyword>
<dbReference type="InterPro" id="IPR039426">
    <property type="entry name" value="TonB-dep_rcpt-like"/>
</dbReference>
<evidence type="ECO:0000313" key="15">
    <source>
        <dbReference type="EMBL" id="KXB74000.1"/>
    </source>
</evidence>
<organism evidence="15 16">
    <name type="scientific">Porphyromonas somerae</name>
    <dbReference type="NCBI Taxonomy" id="322095"/>
    <lineage>
        <taxon>Bacteria</taxon>
        <taxon>Pseudomonadati</taxon>
        <taxon>Bacteroidota</taxon>
        <taxon>Bacteroidia</taxon>
        <taxon>Bacteroidales</taxon>
        <taxon>Porphyromonadaceae</taxon>
        <taxon>Porphyromonas</taxon>
    </lineage>
</organism>
<dbReference type="Gene3D" id="2.40.170.20">
    <property type="entry name" value="TonB-dependent receptor, beta-barrel domain"/>
    <property type="match status" value="1"/>
</dbReference>
<keyword evidence="8 15" id="KW-0675">Receptor</keyword>
<evidence type="ECO:0000256" key="3">
    <source>
        <dbReference type="ARBA" id="ARBA00022452"/>
    </source>
</evidence>
<keyword evidence="3 10" id="KW-1134">Transmembrane beta strand</keyword>
<dbReference type="PANTHER" id="PTHR30069:SF29">
    <property type="entry name" value="HEMOGLOBIN AND HEMOGLOBIN-HAPTOGLOBIN-BINDING PROTEIN 1-RELATED"/>
    <property type="match status" value="1"/>
</dbReference>
<evidence type="ECO:0000256" key="6">
    <source>
        <dbReference type="ARBA" id="ARBA00023077"/>
    </source>
</evidence>
<feature type="domain" description="TonB-dependent receptor-like beta-barrel" evidence="13">
    <location>
        <begin position="217"/>
        <end position="617"/>
    </location>
</feature>
<reference evidence="16" key="1">
    <citation type="submission" date="2016-01" db="EMBL/GenBank/DDBJ databases">
        <authorList>
            <person name="Mitreva M."/>
            <person name="Pepin K.H."/>
            <person name="Mihindukulasuriya K.A."/>
            <person name="Fulton R."/>
            <person name="Fronick C."/>
            <person name="O'Laughlin M."/>
            <person name="Miner T."/>
            <person name="Herter B."/>
            <person name="Rosa B.A."/>
            <person name="Cordes M."/>
            <person name="Tomlinson C."/>
            <person name="Wollam A."/>
            <person name="Palsikar V.B."/>
            <person name="Mardis E.R."/>
            <person name="Wilson R.K."/>
        </authorList>
    </citation>
    <scope>NUCLEOTIDE SEQUENCE [LARGE SCALE GENOMIC DNA]</scope>
    <source>
        <strain evidence="16">KA00683</strain>
    </source>
</reference>
<proteinExistence type="inferred from homology"/>
<evidence type="ECO:0000256" key="2">
    <source>
        <dbReference type="ARBA" id="ARBA00022448"/>
    </source>
</evidence>
<dbReference type="Gene3D" id="2.170.130.10">
    <property type="entry name" value="TonB-dependent receptor, plug domain"/>
    <property type="match status" value="1"/>
</dbReference>
<sequence>MRCKHTYIFLLPSLLAGSFTQGFAQSVSDSLAQDHRVEDVVVTGTQTPRTLKKLPIITRIISRTELDRLAPRSAADALQMSLPGINVTAHGAQYRVSVQGFSGDHVLFLVDGERLTSEGNGVVDLNRIDMANVERIELISGAASALYGSNAIGGVINFITRRARHKEELSATFDHSSEGVTRYSASGQIVRGAFSSMTSVSYIDQAAYSVATQGTQPETTSVMGSKSLNLSQRLRYRTSDLRRELTGYIRYGYRDQDGDGLRRNKYLSHSLGGQAYQAFGELHNLRLDYNHELYNRDNFLSVSKERTPIFHFTGNTVRLQYNFGAEEKTPVLVNAGIELYHERLRSERFTTAATRHQATAGTLYGQAEWHLVPKLSFVTGFRLDRHSSFGAHFSPRASVLYQLGRVRLRTSYAEGFRAPSIKEQFMDWDHFGMFFIKGSDHLRPEVSRMLSFSPEWQTSHLSLTGIASYNVISNQIGTLMTKSTNTYHYTNVSERSRLLNLQTSLRLRLPLGLTFNGDYSYIYDFSRAESRANGQPFAPLRPHNYTAALSYETKTGSDCDLTATYALRGAGSVTLSELDETTGKYSYFEHEGYLLSRMSVSARYKNRLTITVGADNLFDYHPTQVNITGSLSPGRTFFSSLTYNL</sequence>
<evidence type="ECO:0000256" key="5">
    <source>
        <dbReference type="ARBA" id="ARBA00022729"/>
    </source>
</evidence>
<keyword evidence="7 10" id="KW-0472">Membrane</keyword>
<dbReference type="SUPFAM" id="SSF56935">
    <property type="entry name" value="Porins"/>
    <property type="match status" value="1"/>
</dbReference>
<evidence type="ECO:0000256" key="10">
    <source>
        <dbReference type="PROSITE-ProRule" id="PRU01360"/>
    </source>
</evidence>
<comment type="similarity">
    <text evidence="10 11">Belongs to the TonB-dependent receptor family.</text>
</comment>
<evidence type="ECO:0000256" key="11">
    <source>
        <dbReference type="RuleBase" id="RU003357"/>
    </source>
</evidence>
<keyword evidence="5 12" id="KW-0732">Signal</keyword>
<dbReference type="CDD" id="cd01347">
    <property type="entry name" value="ligand_gated_channel"/>
    <property type="match status" value="1"/>
</dbReference>
<evidence type="ECO:0000256" key="8">
    <source>
        <dbReference type="ARBA" id="ARBA00023170"/>
    </source>
</evidence>
<dbReference type="PANTHER" id="PTHR30069">
    <property type="entry name" value="TONB-DEPENDENT OUTER MEMBRANE RECEPTOR"/>
    <property type="match status" value="1"/>
</dbReference>
<protein>
    <submittedName>
        <fullName evidence="15">TonB-dependent receptor plug domain protein</fullName>
    </submittedName>
</protein>
<evidence type="ECO:0000256" key="1">
    <source>
        <dbReference type="ARBA" id="ARBA00004571"/>
    </source>
</evidence>
<evidence type="ECO:0000256" key="7">
    <source>
        <dbReference type="ARBA" id="ARBA00023136"/>
    </source>
</evidence>
<keyword evidence="16" id="KW-1185">Reference proteome</keyword>
<dbReference type="RefSeq" id="WP_060935907.1">
    <property type="nucleotide sequence ID" value="NZ_KQ960462.1"/>
</dbReference>
<dbReference type="GO" id="GO:0044718">
    <property type="term" value="P:siderophore transmembrane transport"/>
    <property type="evidence" value="ECO:0007669"/>
    <property type="project" value="TreeGrafter"/>
</dbReference>
<dbReference type="EMBL" id="LSDK01000129">
    <property type="protein sequence ID" value="KXB74000.1"/>
    <property type="molecule type" value="Genomic_DNA"/>
</dbReference>
<dbReference type="GO" id="GO:0009279">
    <property type="term" value="C:cell outer membrane"/>
    <property type="evidence" value="ECO:0007669"/>
    <property type="project" value="UniProtKB-SubCell"/>
</dbReference>
<keyword evidence="4 10" id="KW-0812">Transmembrane</keyword>
<dbReference type="GO" id="GO:0015344">
    <property type="term" value="F:siderophore uptake transmembrane transporter activity"/>
    <property type="evidence" value="ECO:0007669"/>
    <property type="project" value="TreeGrafter"/>
</dbReference>
<dbReference type="InterPro" id="IPR037066">
    <property type="entry name" value="Plug_dom_sf"/>
</dbReference>
<dbReference type="Pfam" id="PF07715">
    <property type="entry name" value="Plug"/>
    <property type="match status" value="1"/>
</dbReference>
<feature type="chain" id="PRO_5007462134" evidence="12">
    <location>
        <begin position="25"/>
        <end position="645"/>
    </location>
</feature>
<dbReference type="PROSITE" id="PS52016">
    <property type="entry name" value="TONB_DEPENDENT_REC_3"/>
    <property type="match status" value="1"/>
</dbReference>
<dbReference type="PATRIC" id="fig|322095.3.peg.1810"/>
<gene>
    <name evidence="15" type="ORF">HMPREF3185_01834</name>
</gene>
<dbReference type="AlphaFoldDB" id="A0A134B229"/>
<keyword evidence="9 10" id="KW-0998">Cell outer membrane</keyword>
<evidence type="ECO:0000259" key="13">
    <source>
        <dbReference type="Pfam" id="PF00593"/>
    </source>
</evidence>
<name>A0A134B229_9PORP</name>
<evidence type="ECO:0000256" key="4">
    <source>
        <dbReference type="ARBA" id="ARBA00022692"/>
    </source>
</evidence>
<keyword evidence="2 10" id="KW-0813">Transport</keyword>
<accession>A0A134B229</accession>
<dbReference type="Pfam" id="PF00593">
    <property type="entry name" value="TonB_dep_Rec_b-barrel"/>
    <property type="match status" value="1"/>
</dbReference>
<dbReference type="STRING" id="322095.HMPREF3185_01834"/>
<dbReference type="InterPro" id="IPR036942">
    <property type="entry name" value="Beta-barrel_TonB_sf"/>
</dbReference>
<evidence type="ECO:0000313" key="16">
    <source>
        <dbReference type="Proteomes" id="UP000070224"/>
    </source>
</evidence>
<evidence type="ECO:0000259" key="14">
    <source>
        <dbReference type="Pfam" id="PF07715"/>
    </source>
</evidence>
<feature type="domain" description="TonB-dependent receptor plug" evidence="14">
    <location>
        <begin position="51"/>
        <end position="155"/>
    </location>
</feature>
<dbReference type="InterPro" id="IPR012910">
    <property type="entry name" value="Plug_dom"/>
</dbReference>
<dbReference type="InterPro" id="IPR000531">
    <property type="entry name" value="Beta-barrel_TonB"/>
</dbReference>
<dbReference type="Proteomes" id="UP000070224">
    <property type="component" value="Unassembled WGS sequence"/>
</dbReference>
<evidence type="ECO:0000256" key="12">
    <source>
        <dbReference type="SAM" id="SignalP"/>
    </source>
</evidence>
<evidence type="ECO:0000256" key="9">
    <source>
        <dbReference type="ARBA" id="ARBA00023237"/>
    </source>
</evidence>
<comment type="subcellular location">
    <subcellularLocation>
        <location evidence="1 10">Cell outer membrane</location>
        <topology evidence="1 10">Multi-pass membrane protein</topology>
    </subcellularLocation>
</comment>
<comment type="caution">
    <text evidence="15">The sequence shown here is derived from an EMBL/GenBank/DDBJ whole genome shotgun (WGS) entry which is preliminary data.</text>
</comment>
<feature type="signal peptide" evidence="12">
    <location>
        <begin position="1"/>
        <end position="24"/>
    </location>
</feature>